<proteinExistence type="predicted"/>
<dbReference type="Pfam" id="PF04965">
    <property type="entry name" value="GPW_gp25"/>
    <property type="match status" value="1"/>
</dbReference>
<gene>
    <name evidence="2" type="ORF">QLQ12_36590</name>
</gene>
<accession>A0ABT6WWM5</accession>
<dbReference type="Proteomes" id="UP001241758">
    <property type="component" value="Unassembled WGS sequence"/>
</dbReference>
<dbReference type="EMBL" id="JASCTH010000030">
    <property type="protein sequence ID" value="MDI6104125.1"/>
    <property type="molecule type" value="Genomic_DNA"/>
</dbReference>
<dbReference type="RefSeq" id="WP_282765416.1">
    <property type="nucleotide sequence ID" value="NZ_JASCTH010000030.1"/>
</dbReference>
<protein>
    <submittedName>
        <fullName evidence="2">GPW/gp25 family protein</fullName>
    </submittedName>
</protein>
<dbReference type="InterPro" id="IPR007048">
    <property type="entry name" value="IraD/Gp25-like"/>
</dbReference>
<name>A0ABT6WWM5_9ACTN</name>
<feature type="domain" description="IraD/Gp25-like" evidence="1">
    <location>
        <begin position="28"/>
        <end position="114"/>
    </location>
</feature>
<sequence>MRRPVSDSVRFPFAIDPEAGRLAQEPDYAAHVDQLIRQVLLTGPGERVNRPDFGCGLRRMVFAPNSTATASLLRVMVLEALERWLAGVITVDHVRVVASDALLDVTVAYVINARGERRFLNLAVAP</sequence>
<reference evidence="2 3" key="1">
    <citation type="submission" date="2023-05" db="EMBL/GenBank/DDBJ databases">
        <title>Actinoplanes sp. NEAU-A12 genome sequencing.</title>
        <authorList>
            <person name="Wang Z.-S."/>
        </authorList>
    </citation>
    <scope>NUCLEOTIDE SEQUENCE [LARGE SCALE GENOMIC DNA]</scope>
    <source>
        <strain evidence="2 3">NEAU-A12</strain>
    </source>
</reference>
<dbReference type="SUPFAM" id="SSF160719">
    <property type="entry name" value="gpW/gp25-like"/>
    <property type="match status" value="1"/>
</dbReference>
<keyword evidence="3" id="KW-1185">Reference proteome</keyword>
<evidence type="ECO:0000313" key="2">
    <source>
        <dbReference type="EMBL" id="MDI6104125.1"/>
    </source>
</evidence>
<organism evidence="2 3">
    <name type="scientific">Actinoplanes sandaracinus</name>
    <dbReference type="NCBI Taxonomy" id="3045177"/>
    <lineage>
        <taxon>Bacteria</taxon>
        <taxon>Bacillati</taxon>
        <taxon>Actinomycetota</taxon>
        <taxon>Actinomycetes</taxon>
        <taxon>Micromonosporales</taxon>
        <taxon>Micromonosporaceae</taxon>
        <taxon>Actinoplanes</taxon>
    </lineage>
</organism>
<dbReference type="Gene3D" id="3.10.450.40">
    <property type="match status" value="1"/>
</dbReference>
<comment type="caution">
    <text evidence="2">The sequence shown here is derived from an EMBL/GenBank/DDBJ whole genome shotgun (WGS) entry which is preliminary data.</text>
</comment>
<evidence type="ECO:0000313" key="3">
    <source>
        <dbReference type="Proteomes" id="UP001241758"/>
    </source>
</evidence>
<evidence type="ECO:0000259" key="1">
    <source>
        <dbReference type="Pfam" id="PF04965"/>
    </source>
</evidence>